<accession>A0A1G9Y9N4</accession>
<protein>
    <submittedName>
        <fullName evidence="1">Uncharacterized protein</fullName>
    </submittedName>
</protein>
<dbReference type="STRING" id="211114.SAMN04489726_4653"/>
<dbReference type="RefSeq" id="WP_030433555.1">
    <property type="nucleotide sequence ID" value="NZ_JOEF01000046.1"/>
</dbReference>
<evidence type="ECO:0000313" key="1">
    <source>
        <dbReference type="EMBL" id="SDN05133.1"/>
    </source>
</evidence>
<dbReference type="Proteomes" id="UP000183376">
    <property type="component" value="Chromosome I"/>
</dbReference>
<organism evidence="1 2">
    <name type="scientific">Allokutzneria albata</name>
    <name type="common">Kibdelosporangium albatum</name>
    <dbReference type="NCBI Taxonomy" id="211114"/>
    <lineage>
        <taxon>Bacteria</taxon>
        <taxon>Bacillati</taxon>
        <taxon>Actinomycetota</taxon>
        <taxon>Actinomycetes</taxon>
        <taxon>Pseudonocardiales</taxon>
        <taxon>Pseudonocardiaceae</taxon>
        <taxon>Allokutzneria</taxon>
    </lineage>
</organism>
<reference evidence="1 2" key="1">
    <citation type="submission" date="2016-10" db="EMBL/GenBank/DDBJ databases">
        <authorList>
            <person name="de Groot N.N."/>
        </authorList>
    </citation>
    <scope>NUCLEOTIDE SEQUENCE [LARGE SCALE GENOMIC DNA]</scope>
    <source>
        <strain evidence="1 2">DSM 44149</strain>
    </source>
</reference>
<proteinExistence type="predicted"/>
<dbReference type="OrthoDB" id="3604050at2"/>
<dbReference type="AlphaFoldDB" id="A0A1G9Y9N4"/>
<keyword evidence="2" id="KW-1185">Reference proteome</keyword>
<sequence length="106" mass="11441">MPIPQRCAHLPVNPRGYPVIATVGRDEDTVDFGTVSEHRKLMLATFDLCGVCGLPFGEELRRQVGFRPEAVEITSGIEAAEAPVHESAPCTPGVPVRILPIRAPGR</sequence>
<gene>
    <name evidence="1" type="ORF">SAMN04489726_4653</name>
</gene>
<name>A0A1G9Y9N4_ALLAB</name>
<evidence type="ECO:0000313" key="2">
    <source>
        <dbReference type="Proteomes" id="UP000183376"/>
    </source>
</evidence>
<dbReference type="EMBL" id="LT629701">
    <property type="protein sequence ID" value="SDN05133.1"/>
    <property type="molecule type" value="Genomic_DNA"/>
</dbReference>